<sequence length="192" mass="21001">MGFEGWFKRENAGIIRLMAGKTNKQAVRHSSQGFTLIELLVVIAVIGILSAIGLANLNKVKDKARDAERKHDLTSYRSALLGYYDDNDFIYPTTAGGGTASTRSSVDDGIFSTNENANPIVPEYLSKLLPQPSNVTTFDYWYDTNADKIAFLVYTQLEVGGQWYWLDNTGGNGTESSGHVEASCDVGATCAW</sequence>
<keyword evidence="2" id="KW-1133">Transmembrane helix</keyword>
<protein>
    <recommendedName>
        <fullName evidence="5">General secretion pathway protein G</fullName>
    </recommendedName>
</protein>
<comment type="caution">
    <text evidence="3">The sequence shown here is derived from an EMBL/GenBank/DDBJ whole genome shotgun (WGS) entry which is preliminary data.</text>
</comment>
<dbReference type="NCBIfam" id="TIGR02532">
    <property type="entry name" value="IV_pilin_GFxxxE"/>
    <property type="match status" value="1"/>
</dbReference>
<keyword evidence="2" id="KW-0812">Transmembrane</keyword>
<evidence type="ECO:0008006" key="5">
    <source>
        <dbReference type="Google" id="ProtNLM"/>
    </source>
</evidence>
<dbReference type="SUPFAM" id="SSF54523">
    <property type="entry name" value="Pili subunits"/>
    <property type="match status" value="1"/>
</dbReference>
<evidence type="ECO:0000313" key="3">
    <source>
        <dbReference type="EMBL" id="KKW36710.1"/>
    </source>
</evidence>
<name>A0A0G1Y0P3_9BACT</name>
<dbReference type="GO" id="GO:0015627">
    <property type="term" value="C:type II protein secretion system complex"/>
    <property type="evidence" value="ECO:0007669"/>
    <property type="project" value="InterPro"/>
</dbReference>
<keyword evidence="2" id="KW-0472">Membrane</keyword>
<evidence type="ECO:0000256" key="1">
    <source>
        <dbReference type="ARBA" id="ARBA00022481"/>
    </source>
</evidence>
<evidence type="ECO:0000313" key="4">
    <source>
        <dbReference type="Proteomes" id="UP000034290"/>
    </source>
</evidence>
<dbReference type="AlphaFoldDB" id="A0A0G1Y0P3"/>
<gene>
    <name evidence="3" type="ORF">UY81_C0016G0005</name>
</gene>
<dbReference type="GO" id="GO:0015628">
    <property type="term" value="P:protein secretion by the type II secretion system"/>
    <property type="evidence" value="ECO:0007669"/>
    <property type="project" value="InterPro"/>
</dbReference>
<dbReference type="PRINTS" id="PR00813">
    <property type="entry name" value="BCTERIALGSPG"/>
</dbReference>
<accession>A0A0G1Y0P3</accession>
<dbReference type="EMBL" id="LCRM01000016">
    <property type="protein sequence ID" value="KKW36710.1"/>
    <property type="molecule type" value="Genomic_DNA"/>
</dbReference>
<reference evidence="3 4" key="1">
    <citation type="journal article" date="2015" name="Nature">
        <title>rRNA introns, odd ribosomes, and small enigmatic genomes across a large radiation of phyla.</title>
        <authorList>
            <person name="Brown C.T."/>
            <person name="Hug L.A."/>
            <person name="Thomas B.C."/>
            <person name="Sharon I."/>
            <person name="Castelle C.J."/>
            <person name="Singh A."/>
            <person name="Wilkins M.J."/>
            <person name="Williams K.H."/>
            <person name="Banfield J.F."/>
        </authorList>
    </citation>
    <scope>NUCLEOTIDE SEQUENCE [LARGE SCALE GENOMIC DNA]</scope>
</reference>
<proteinExistence type="predicted"/>
<dbReference type="InterPro" id="IPR000983">
    <property type="entry name" value="Bac_GSPG_pilin"/>
</dbReference>
<organism evidence="3 4">
    <name type="scientific">Candidatus Giovannonibacteria bacterium GW2011_GWA2_53_7</name>
    <dbReference type="NCBI Taxonomy" id="1618650"/>
    <lineage>
        <taxon>Bacteria</taxon>
        <taxon>Candidatus Giovannoniibacteriota</taxon>
    </lineage>
</organism>
<feature type="transmembrane region" description="Helical" evidence="2">
    <location>
        <begin position="34"/>
        <end position="55"/>
    </location>
</feature>
<evidence type="ECO:0000256" key="2">
    <source>
        <dbReference type="SAM" id="Phobius"/>
    </source>
</evidence>
<keyword evidence="1" id="KW-0488">Methylation</keyword>
<dbReference type="InterPro" id="IPR012902">
    <property type="entry name" value="N_methyl_site"/>
</dbReference>
<dbReference type="InterPro" id="IPR045584">
    <property type="entry name" value="Pilin-like"/>
</dbReference>
<dbReference type="Pfam" id="PF07963">
    <property type="entry name" value="N_methyl"/>
    <property type="match status" value="1"/>
</dbReference>
<dbReference type="PANTHER" id="PTHR30093">
    <property type="entry name" value="GENERAL SECRETION PATHWAY PROTEIN G"/>
    <property type="match status" value="1"/>
</dbReference>
<dbReference type="Gene3D" id="3.30.700.10">
    <property type="entry name" value="Glycoprotein, Type 4 Pilin"/>
    <property type="match status" value="1"/>
</dbReference>
<dbReference type="PROSITE" id="PS00409">
    <property type="entry name" value="PROKAR_NTER_METHYL"/>
    <property type="match status" value="1"/>
</dbReference>
<dbReference type="Proteomes" id="UP000034290">
    <property type="component" value="Unassembled WGS sequence"/>
</dbReference>